<dbReference type="InterPro" id="IPR051610">
    <property type="entry name" value="GPI/OXD"/>
</dbReference>
<dbReference type="AlphaFoldDB" id="A0A3S0K5W1"/>
<keyword evidence="4" id="KW-1185">Reference proteome</keyword>
<feature type="domain" description="Cupin type-2" evidence="2">
    <location>
        <begin position="46"/>
        <end position="116"/>
    </location>
</feature>
<dbReference type="RefSeq" id="WP_126481059.1">
    <property type="nucleotide sequence ID" value="NZ_RXNS01000002.1"/>
</dbReference>
<dbReference type="InterPro" id="IPR013096">
    <property type="entry name" value="Cupin_2"/>
</dbReference>
<evidence type="ECO:0000313" key="4">
    <source>
        <dbReference type="Proteomes" id="UP000267400"/>
    </source>
</evidence>
<evidence type="ECO:0000259" key="2">
    <source>
        <dbReference type="Pfam" id="PF07883"/>
    </source>
</evidence>
<evidence type="ECO:0000313" key="3">
    <source>
        <dbReference type="EMBL" id="RTR06541.1"/>
    </source>
</evidence>
<dbReference type="Pfam" id="PF07883">
    <property type="entry name" value="Cupin_2"/>
    <property type="match status" value="1"/>
</dbReference>
<dbReference type="EMBL" id="RXNS01000002">
    <property type="protein sequence ID" value="RTR06541.1"/>
    <property type="molecule type" value="Genomic_DNA"/>
</dbReference>
<organism evidence="3 4">
    <name type="scientific">Halomonas nitroreducens</name>
    <dbReference type="NCBI Taxonomy" id="447425"/>
    <lineage>
        <taxon>Bacteria</taxon>
        <taxon>Pseudomonadati</taxon>
        <taxon>Pseudomonadota</taxon>
        <taxon>Gammaproteobacteria</taxon>
        <taxon>Oceanospirillales</taxon>
        <taxon>Halomonadaceae</taxon>
        <taxon>Halomonas</taxon>
    </lineage>
</organism>
<dbReference type="InterPro" id="IPR014710">
    <property type="entry name" value="RmlC-like_jellyroll"/>
</dbReference>
<proteinExistence type="predicted"/>
<evidence type="ECO:0000256" key="1">
    <source>
        <dbReference type="ARBA" id="ARBA00022723"/>
    </source>
</evidence>
<protein>
    <submittedName>
        <fullName evidence="3">Cupin domain-containing protein</fullName>
    </submittedName>
</protein>
<dbReference type="OrthoDB" id="116921at2"/>
<dbReference type="SUPFAM" id="SSF51182">
    <property type="entry name" value="RmlC-like cupins"/>
    <property type="match status" value="1"/>
</dbReference>
<reference evidence="3 4" key="1">
    <citation type="submission" date="2018-12" db="EMBL/GenBank/DDBJ databases">
        <authorList>
            <person name="Yu L."/>
        </authorList>
    </citation>
    <scope>NUCLEOTIDE SEQUENCE [LARGE SCALE GENOMIC DNA]</scope>
    <source>
        <strain evidence="3 4">11S</strain>
    </source>
</reference>
<dbReference type="Gene3D" id="2.60.120.10">
    <property type="entry name" value="Jelly Rolls"/>
    <property type="match status" value="1"/>
</dbReference>
<accession>A0A3S0K5W1</accession>
<dbReference type="PANTHER" id="PTHR35848">
    <property type="entry name" value="OXALATE-BINDING PROTEIN"/>
    <property type="match status" value="1"/>
</dbReference>
<dbReference type="CDD" id="cd02224">
    <property type="entry name" value="cupin_SPO2919-like"/>
    <property type="match status" value="1"/>
</dbReference>
<name>A0A3S0K5W1_9GAMM</name>
<gene>
    <name evidence="3" type="ORF">EKG36_03460</name>
</gene>
<sequence length="154" mass="16910">MAMYLSAKEIDALAGVTKQHFLNPRAIRLNKSLGDAVGLKHLGVHLIHVAPGHYSTEYHAHLYEEECLYILAGRGLATLGDHPQAVGPGDFIGCPTNGVAHDLYNDGDAPLTCLVIGQRLDQDVSDYPRQGKRLYRNSGEWNLVDHAAIETLER</sequence>
<dbReference type="InterPro" id="IPR011051">
    <property type="entry name" value="RmlC_Cupin_sf"/>
</dbReference>
<keyword evidence="1" id="KW-0479">Metal-binding</keyword>
<dbReference type="GO" id="GO:0046872">
    <property type="term" value="F:metal ion binding"/>
    <property type="evidence" value="ECO:0007669"/>
    <property type="project" value="UniProtKB-KW"/>
</dbReference>
<dbReference type="Proteomes" id="UP000267400">
    <property type="component" value="Unassembled WGS sequence"/>
</dbReference>
<comment type="caution">
    <text evidence="3">The sequence shown here is derived from an EMBL/GenBank/DDBJ whole genome shotgun (WGS) entry which is preliminary data.</text>
</comment>